<protein>
    <recommendedName>
        <fullName evidence="4">DUF4164 family protein</fullName>
    </recommendedName>
</protein>
<evidence type="ECO:0000256" key="1">
    <source>
        <dbReference type="SAM" id="MobiDB-lite"/>
    </source>
</evidence>
<dbReference type="InterPro" id="IPR025310">
    <property type="entry name" value="DUF4164"/>
</dbReference>
<dbReference type="Pfam" id="PF13747">
    <property type="entry name" value="DUF4164"/>
    <property type="match status" value="1"/>
</dbReference>
<dbReference type="EMBL" id="OBEL01000006">
    <property type="protein sequence ID" value="SNZ21111.1"/>
    <property type="molecule type" value="Genomic_DNA"/>
</dbReference>
<proteinExistence type="predicted"/>
<accession>A0A285PMJ9</accession>
<dbReference type="OrthoDB" id="8001694at2"/>
<name>A0A285PMJ9_9HYPH</name>
<gene>
    <name evidence="2" type="ORF">SAMN06265368_4228</name>
</gene>
<feature type="region of interest" description="Disordered" evidence="1">
    <location>
        <begin position="28"/>
        <end position="79"/>
    </location>
</feature>
<dbReference type="RefSeq" id="WP_097155469.1">
    <property type="nucleotide sequence ID" value="NZ_OBEL01000006.1"/>
</dbReference>
<feature type="compositionally biased region" description="Basic and acidic residues" evidence="1">
    <location>
        <begin position="28"/>
        <end position="52"/>
    </location>
</feature>
<dbReference type="AlphaFoldDB" id="A0A285PMJ9"/>
<dbReference type="Proteomes" id="UP000219439">
    <property type="component" value="Unassembled WGS sequence"/>
</dbReference>
<feature type="compositionally biased region" description="Basic and acidic residues" evidence="1">
    <location>
        <begin position="61"/>
        <end position="75"/>
    </location>
</feature>
<evidence type="ECO:0000313" key="3">
    <source>
        <dbReference type="Proteomes" id="UP000219439"/>
    </source>
</evidence>
<sequence length="93" mass="10177">MANEPAIAGALGRLDQALLSLEKAIEKKKEKQTDLKGMQDDLSRLSSERSELATDLASQTKRADRLEQANEEVSRRLGSAMESVRAVLEQHGG</sequence>
<keyword evidence="3" id="KW-1185">Reference proteome</keyword>
<organism evidence="2 3">
    <name type="scientific">Cohaesibacter gelatinilyticus</name>
    <dbReference type="NCBI Taxonomy" id="372072"/>
    <lineage>
        <taxon>Bacteria</taxon>
        <taxon>Pseudomonadati</taxon>
        <taxon>Pseudomonadota</taxon>
        <taxon>Alphaproteobacteria</taxon>
        <taxon>Hyphomicrobiales</taxon>
        <taxon>Cohaesibacteraceae</taxon>
    </lineage>
</organism>
<reference evidence="2 3" key="1">
    <citation type="submission" date="2017-09" db="EMBL/GenBank/DDBJ databases">
        <authorList>
            <person name="Ehlers B."/>
            <person name="Leendertz F.H."/>
        </authorList>
    </citation>
    <scope>NUCLEOTIDE SEQUENCE [LARGE SCALE GENOMIC DNA]</scope>
    <source>
        <strain evidence="2 3">DSM 18289</strain>
    </source>
</reference>
<evidence type="ECO:0000313" key="2">
    <source>
        <dbReference type="EMBL" id="SNZ21111.1"/>
    </source>
</evidence>
<evidence type="ECO:0008006" key="4">
    <source>
        <dbReference type="Google" id="ProtNLM"/>
    </source>
</evidence>